<comment type="caution">
    <text evidence="1">The sequence shown here is derived from an EMBL/GenBank/DDBJ whole genome shotgun (WGS) entry which is preliminary data.</text>
</comment>
<organism evidence="1 2">
    <name type="scientific">candidate division MSBL1 archaeon SCGC-AAA259E22</name>
    <dbReference type="NCBI Taxonomy" id="1698265"/>
    <lineage>
        <taxon>Archaea</taxon>
        <taxon>Methanobacteriati</taxon>
        <taxon>Methanobacteriota</taxon>
        <taxon>candidate division MSBL1</taxon>
    </lineage>
</organism>
<proteinExistence type="predicted"/>
<dbReference type="EMBL" id="LHXP01000003">
    <property type="protein sequence ID" value="KXA93899.1"/>
    <property type="molecule type" value="Genomic_DNA"/>
</dbReference>
<evidence type="ECO:0000313" key="2">
    <source>
        <dbReference type="Proteomes" id="UP000070657"/>
    </source>
</evidence>
<evidence type="ECO:0000313" key="1">
    <source>
        <dbReference type="EMBL" id="KXA93899.1"/>
    </source>
</evidence>
<keyword evidence="2" id="KW-1185">Reference proteome</keyword>
<reference evidence="1 2" key="1">
    <citation type="journal article" date="2016" name="Sci. Rep.">
        <title>Metabolic traits of an uncultured archaeal lineage -MSBL1- from brine pools of the Red Sea.</title>
        <authorList>
            <person name="Mwirichia R."/>
            <person name="Alam I."/>
            <person name="Rashid M."/>
            <person name="Vinu M."/>
            <person name="Ba-Alawi W."/>
            <person name="Anthony Kamau A."/>
            <person name="Kamanda Ngugi D."/>
            <person name="Goker M."/>
            <person name="Klenk H.P."/>
            <person name="Bajic V."/>
            <person name="Stingl U."/>
        </authorList>
    </citation>
    <scope>NUCLEOTIDE SEQUENCE [LARGE SCALE GENOMIC DNA]</scope>
    <source>
        <strain evidence="1">SCGC-AAA259E22</strain>
    </source>
</reference>
<protein>
    <submittedName>
        <fullName evidence="1">Uncharacterized protein</fullName>
    </submittedName>
</protein>
<gene>
    <name evidence="1" type="ORF">AKJ66_00380</name>
</gene>
<name>A0A133UI86_9EURY</name>
<sequence>MSEHRVRLSDKDLALIELAIVNNYNNPSPGLHHTNDSDKEWTKKVLGRFRRMRKHNTTGRPDSKDQYIPMKKTVMGSGIDVDKYNEELKNELELEW</sequence>
<dbReference type="Proteomes" id="UP000070657">
    <property type="component" value="Unassembled WGS sequence"/>
</dbReference>
<dbReference type="AlphaFoldDB" id="A0A133UI86"/>
<accession>A0A133UI86</accession>